<feature type="signal peptide" evidence="1">
    <location>
        <begin position="1"/>
        <end position="28"/>
    </location>
</feature>
<dbReference type="EMBL" id="JBHTCG010000025">
    <property type="protein sequence ID" value="MFC7386320.1"/>
    <property type="molecule type" value="Genomic_DNA"/>
</dbReference>
<organism evidence="2 3">
    <name type="scientific">Sphaerisporangium rhizosphaerae</name>
    <dbReference type="NCBI Taxonomy" id="2269375"/>
    <lineage>
        <taxon>Bacteria</taxon>
        <taxon>Bacillati</taxon>
        <taxon>Actinomycetota</taxon>
        <taxon>Actinomycetes</taxon>
        <taxon>Streptosporangiales</taxon>
        <taxon>Streptosporangiaceae</taxon>
        <taxon>Sphaerisporangium</taxon>
    </lineage>
</organism>
<feature type="chain" id="PRO_5046203818" evidence="1">
    <location>
        <begin position="29"/>
        <end position="93"/>
    </location>
</feature>
<name>A0ABW2PDD1_9ACTN</name>
<proteinExistence type="predicted"/>
<dbReference type="Proteomes" id="UP001596496">
    <property type="component" value="Unassembled WGS sequence"/>
</dbReference>
<evidence type="ECO:0000313" key="3">
    <source>
        <dbReference type="Proteomes" id="UP001596496"/>
    </source>
</evidence>
<accession>A0ABW2PDD1</accession>
<sequence>MNALVTRMAAVCATAVLASALTAAPAMAMDANYTCTSGNRFLLSDLLGYYITAGGCTGSGTGTYGTITIPSGSYFCQNVTYFPTIDYANGQHC</sequence>
<gene>
    <name evidence="2" type="ORF">ACFQSB_29210</name>
</gene>
<protein>
    <submittedName>
        <fullName evidence="2">Uncharacterized protein</fullName>
    </submittedName>
</protein>
<dbReference type="RefSeq" id="WP_380830092.1">
    <property type="nucleotide sequence ID" value="NZ_JBHTCG010000025.1"/>
</dbReference>
<keyword evidence="1" id="KW-0732">Signal</keyword>
<comment type="caution">
    <text evidence="2">The sequence shown here is derived from an EMBL/GenBank/DDBJ whole genome shotgun (WGS) entry which is preliminary data.</text>
</comment>
<keyword evidence="3" id="KW-1185">Reference proteome</keyword>
<evidence type="ECO:0000256" key="1">
    <source>
        <dbReference type="SAM" id="SignalP"/>
    </source>
</evidence>
<reference evidence="3" key="1">
    <citation type="journal article" date="2019" name="Int. J. Syst. Evol. Microbiol.">
        <title>The Global Catalogue of Microorganisms (GCM) 10K type strain sequencing project: providing services to taxonomists for standard genome sequencing and annotation.</title>
        <authorList>
            <consortium name="The Broad Institute Genomics Platform"/>
            <consortium name="The Broad Institute Genome Sequencing Center for Infectious Disease"/>
            <person name="Wu L."/>
            <person name="Ma J."/>
        </authorList>
    </citation>
    <scope>NUCLEOTIDE SEQUENCE [LARGE SCALE GENOMIC DNA]</scope>
    <source>
        <strain evidence="3">CECT 7649</strain>
    </source>
</reference>
<evidence type="ECO:0000313" key="2">
    <source>
        <dbReference type="EMBL" id="MFC7386320.1"/>
    </source>
</evidence>